<dbReference type="InterPro" id="IPR016215">
    <property type="entry name" value="NTA_MOA"/>
</dbReference>
<organism evidence="8 9">
    <name type="scientific">Corynebacterium yudongzhengii</name>
    <dbReference type="NCBI Taxonomy" id="2080740"/>
    <lineage>
        <taxon>Bacteria</taxon>
        <taxon>Bacillati</taxon>
        <taxon>Actinomycetota</taxon>
        <taxon>Actinomycetes</taxon>
        <taxon>Mycobacteriales</taxon>
        <taxon>Corynebacteriaceae</taxon>
        <taxon>Corynebacterium</taxon>
    </lineage>
</organism>
<keyword evidence="4" id="KW-0503">Monooxygenase</keyword>
<keyword evidence="1 6" id="KW-0285">Flavoprotein</keyword>
<keyword evidence="2 6" id="KW-0288">FMN</keyword>
<dbReference type="GO" id="GO:0016705">
    <property type="term" value="F:oxidoreductase activity, acting on paired donors, with incorporation or reduction of molecular oxygen"/>
    <property type="evidence" value="ECO:0007669"/>
    <property type="project" value="InterPro"/>
</dbReference>
<dbReference type="InterPro" id="IPR051260">
    <property type="entry name" value="Diverse_substr_monoxygenases"/>
</dbReference>
<accession>A0A2U1T5Z7</accession>
<sequence length="433" mass="47483">MTTEFSPTGTIQFATLFQGVNTTTIWKLEESGSQIDFESFRRIAQTAERGLFSHFFLAEGLRPRELNGEIYDLDVAGRPEATTVLAAMAAVTERLGLVATQNTTYTDPVELARRMQTLDLLSEGRAAWNVVTTDNAWTGENFRRGGYLDREDRYTHALESLRIARALQAGQPVNVDGGYFSVRAEPTLPASPQGGPVIFQAGVSPQGKDFVSQHGDVVFSPFGDHPRALELRQDITARARSFGRDPNELKIFPAAEFIIADTEAEAPEKLAWVRCLQVGPEQTIAYFEQYWGTDLSHYDPDGPLPEIDPVVEETGVTRGVAFTGGGSAVELARQWRQEAEEKGQSMRDFATEKLQGRGQTFSGTASSIADELAEYARSGAVSGFHVVPWLIPSGLDDVVDHLVPVLQDRGIYPTEYAGKTLRENLGLAPVPAN</sequence>
<evidence type="ECO:0000256" key="1">
    <source>
        <dbReference type="ARBA" id="ARBA00022630"/>
    </source>
</evidence>
<dbReference type="Pfam" id="PF00296">
    <property type="entry name" value="Bac_luciferase"/>
    <property type="match status" value="1"/>
</dbReference>
<keyword evidence="3" id="KW-0560">Oxidoreductase</keyword>
<dbReference type="Proteomes" id="UP000244989">
    <property type="component" value="Unassembled WGS sequence"/>
</dbReference>
<evidence type="ECO:0000313" key="9">
    <source>
        <dbReference type="Proteomes" id="UP000244989"/>
    </source>
</evidence>
<evidence type="ECO:0000256" key="6">
    <source>
        <dbReference type="PIRSR" id="PIRSR000337-1"/>
    </source>
</evidence>
<dbReference type="PANTHER" id="PTHR30011:SF16">
    <property type="entry name" value="C2H2 FINGER DOMAIN TRANSCRIPTION FACTOR (EUROFUNG)-RELATED"/>
    <property type="match status" value="1"/>
</dbReference>
<keyword evidence="9" id="KW-1185">Reference proteome</keyword>
<evidence type="ECO:0000256" key="2">
    <source>
        <dbReference type="ARBA" id="ARBA00022643"/>
    </source>
</evidence>
<proteinExistence type="inferred from homology"/>
<name>A0A2U1T5Z7_9CORY</name>
<evidence type="ECO:0000313" key="8">
    <source>
        <dbReference type="EMBL" id="PWC01426.1"/>
    </source>
</evidence>
<evidence type="ECO:0000259" key="7">
    <source>
        <dbReference type="Pfam" id="PF00296"/>
    </source>
</evidence>
<comment type="caution">
    <text evidence="8">The sequence shown here is derived from an EMBL/GenBank/DDBJ whole genome shotgun (WGS) entry which is preliminary data.</text>
</comment>
<feature type="binding site" evidence="6">
    <location>
        <position position="100"/>
    </location>
    <ligand>
        <name>FMN</name>
        <dbReference type="ChEBI" id="CHEBI:58210"/>
    </ligand>
</feature>
<dbReference type="InterPro" id="IPR036661">
    <property type="entry name" value="Luciferase-like_sf"/>
</dbReference>
<evidence type="ECO:0000256" key="5">
    <source>
        <dbReference type="ARBA" id="ARBA00033748"/>
    </source>
</evidence>
<dbReference type="RefSeq" id="WP_108431580.1">
    <property type="nucleotide sequence ID" value="NZ_CP026947.1"/>
</dbReference>
<reference evidence="9" key="1">
    <citation type="submission" date="2018-04" db="EMBL/GenBank/DDBJ databases">
        <authorList>
            <person name="Liu S."/>
            <person name="Wang Z."/>
            <person name="Li J."/>
        </authorList>
    </citation>
    <scope>NUCLEOTIDE SEQUENCE [LARGE SCALE GENOMIC DNA]</scope>
    <source>
        <strain evidence="9">2189</strain>
    </source>
</reference>
<dbReference type="Gene3D" id="3.20.20.30">
    <property type="entry name" value="Luciferase-like domain"/>
    <property type="match status" value="1"/>
</dbReference>
<dbReference type="AlphaFoldDB" id="A0A2U1T5Z7"/>
<gene>
    <name evidence="8" type="ORF">DF222_07135</name>
</gene>
<dbReference type="EMBL" id="QEEZ01000012">
    <property type="protein sequence ID" value="PWC01426.1"/>
    <property type="molecule type" value="Genomic_DNA"/>
</dbReference>
<protein>
    <submittedName>
        <fullName evidence="8">LLM class flavin-dependent oxidoreductase</fullName>
    </submittedName>
</protein>
<dbReference type="GO" id="GO:0004497">
    <property type="term" value="F:monooxygenase activity"/>
    <property type="evidence" value="ECO:0007669"/>
    <property type="project" value="UniProtKB-KW"/>
</dbReference>
<feature type="binding site" evidence="6">
    <location>
        <position position="154"/>
    </location>
    <ligand>
        <name>FMN</name>
        <dbReference type="ChEBI" id="CHEBI:58210"/>
    </ligand>
</feature>
<feature type="binding site" evidence="6">
    <location>
        <position position="204"/>
    </location>
    <ligand>
        <name>FMN</name>
        <dbReference type="ChEBI" id="CHEBI:58210"/>
    </ligand>
</feature>
<dbReference type="SUPFAM" id="SSF51679">
    <property type="entry name" value="Bacterial luciferase-like"/>
    <property type="match status" value="1"/>
</dbReference>
<evidence type="ECO:0000256" key="4">
    <source>
        <dbReference type="ARBA" id="ARBA00023033"/>
    </source>
</evidence>
<dbReference type="PIRSF" id="PIRSF000337">
    <property type="entry name" value="NTA_MOA"/>
    <property type="match status" value="1"/>
</dbReference>
<evidence type="ECO:0000256" key="3">
    <source>
        <dbReference type="ARBA" id="ARBA00023002"/>
    </source>
</evidence>
<dbReference type="PANTHER" id="PTHR30011">
    <property type="entry name" value="ALKANESULFONATE MONOOXYGENASE-RELATED"/>
    <property type="match status" value="1"/>
</dbReference>
<dbReference type="OrthoDB" id="8320141at2"/>
<feature type="domain" description="Luciferase-like" evidence="7">
    <location>
        <begin position="32"/>
        <end position="380"/>
    </location>
</feature>
<dbReference type="InterPro" id="IPR011251">
    <property type="entry name" value="Luciferase-like_dom"/>
</dbReference>
<comment type="similarity">
    <text evidence="5">Belongs to the NtaA/SnaA/DszA monooxygenase family.</text>
</comment>
<dbReference type="KEGG" id="cyz:C3B44_06050"/>